<proteinExistence type="predicted"/>
<sequence length="234" mass="24924">MQDRVQAARFAKIIGSLDSDLSVLERFCEAGKQMLRAHGAAITVYYDSLERHTVSFTSDLALRIEEAQEVAGEGPGFEAARTNKMVFADFSTPSGTPWMALEDCMAAFSFGGTVLALPIDAAGARLGVLVAHTLSASDTFDDAAAGYLSSALGPVLLDYIGPTALEAELTEDWSSRAVVHQATGMLIFDLRISADDALTLLRAHAYATVSTLLEVAAHVVHGDLSFDDFSMEGD</sequence>
<evidence type="ECO:0000313" key="3">
    <source>
        <dbReference type="Proteomes" id="UP001316184"/>
    </source>
</evidence>
<dbReference type="InterPro" id="IPR005561">
    <property type="entry name" value="ANTAR"/>
</dbReference>
<dbReference type="PROSITE" id="PS50921">
    <property type="entry name" value="ANTAR"/>
    <property type="match status" value="1"/>
</dbReference>
<dbReference type="EMBL" id="CP102173">
    <property type="protein sequence ID" value="UUP12509.1"/>
    <property type="molecule type" value="Genomic_DNA"/>
</dbReference>
<dbReference type="SMART" id="SM01012">
    <property type="entry name" value="ANTAR"/>
    <property type="match status" value="1"/>
</dbReference>
<evidence type="ECO:0000313" key="2">
    <source>
        <dbReference type="EMBL" id="UUP12509.1"/>
    </source>
</evidence>
<dbReference type="Gene3D" id="1.10.10.10">
    <property type="entry name" value="Winged helix-like DNA-binding domain superfamily/Winged helix DNA-binding domain"/>
    <property type="match status" value="1"/>
</dbReference>
<protein>
    <submittedName>
        <fullName evidence="2">ANTAR domain-containing protein</fullName>
    </submittedName>
</protein>
<dbReference type="Proteomes" id="UP001316184">
    <property type="component" value="Chromosome"/>
</dbReference>
<evidence type="ECO:0000259" key="1">
    <source>
        <dbReference type="PROSITE" id="PS50921"/>
    </source>
</evidence>
<name>A0ABY5M6C8_9ACTN</name>
<gene>
    <name evidence="2" type="ORF">NQV15_11660</name>
</gene>
<keyword evidence="3" id="KW-1185">Reference proteome</keyword>
<accession>A0ABY5M6C8</accession>
<feature type="domain" description="ANTAR" evidence="1">
    <location>
        <begin position="159"/>
        <end position="220"/>
    </location>
</feature>
<dbReference type="Pfam" id="PF03861">
    <property type="entry name" value="ANTAR"/>
    <property type="match status" value="1"/>
</dbReference>
<reference evidence="2 3" key="1">
    <citation type="submission" date="2022-08" db="EMBL/GenBank/DDBJ databases">
        <title>novel species in genus Aeromicrobium.</title>
        <authorList>
            <person name="Ye L."/>
        </authorList>
    </citation>
    <scope>NUCLEOTIDE SEQUENCE [LARGE SCALE GENOMIC DNA]</scope>
    <source>
        <strain evidence="3">zg-Y1379</strain>
    </source>
</reference>
<dbReference type="InterPro" id="IPR036388">
    <property type="entry name" value="WH-like_DNA-bd_sf"/>
</dbReference>
<organism evidence="2 3">
    <name type="scientific">Aeromicrobium wangtongii</name>
    <dbReference type="NCBI Taxonomy" id="2969247"/>
    <lineage>
        <taxon>Bacteria</taxon>
        <taxon>Bacillati</taxon>
        <taxon>Actinomycetota</taxon>
        <taxon>Actinomycetes</taxon>
        <taxon>Propionibacteriales</taxon>
        <taxon>Nocardioidaceae</taxon>
        <taxon>Aeromicrobium</taxon>
    </lineage>
</organism>
<dbReference type="RefSeq" id="WP_232400032.1">
    <property type="nucleotide sequence ID" value="NZ_CP102173.1"/>
</dbReference>
<dbReference type="SUPFAM" id="SSF55781">
    <property type="entry name" value="GAF domain-like"/>
    <property type="match status" value="1"/>
</dbReference>